<gene>
    <name evidence="2" type="ORF">HARCEL1_05815</name>
</gene>
<dbReference type="EMBL" id="CP028858">
    <property type="protein sequence ID" value="AWB27252.1"/>
    <property type="molecule type" value="Genomic_DNA"/>
</dbReference>
<evidence type="ECO:0000313" key="3">
    <source>
        <dbReference type="Proteomes" id="UP000244727"/>
    </source>
</evidence>
<feature type="compositionally biased region" description="Low complexity" evidence="1">
    <location>
        <begin position="191"/>
        <end position="203"/>
    </location>
</feature>
<dbReference type="GeneID" id="36512004"/>
<protein>
    <submittedName>
        <fullName evidence="2">Uncharacterized protein</fullName>
    </submittedName>
</protein>
<feature type="region of interest" description="Disordered" evidence="1">
    <location>
        <begin position="190"/>
        <end position="211"/>
    </location>
</feature>
<dbReference type="PROSITE" id="PS51318">
    <property type="entry name" value="TAT"/>
    <property type="match status" value="1"/>
</dbReference>
<keyword evidence="3" id="KW-1185">Reference proteome</keyword>
<evidence type="ECO:0000313" key="2">
    <source>
        <dbReference type="EMBL" id="AWB27252.1"/>
    </source>
</evidence>
<dbReference type="AlphaFoldDB" id="A0A2R4X0C4"/>
<reference evidence="2 3" key="1">
    <citation type="submission" date="2018-04" db="EMBL/GenBank/DDBJ databases">
        <title>Halococcoides cellulosivorans gen. nov., sp. nov., an extremely halophilic cellulose-utilizing haloarchaeon from hypersaline lakes.</title>
        <authorList>
            <person name="Sorokin D.Y."/>
            <person name="Toshchakov S.V."/>
            <person name="Samarov N.I."/>
            <person name="Korzhenkov A."/>
            <person name="Kublanov I.V."/>
        </authorList>
    </citation>
    <scope>NUCLEOTIDE SEQUENCE [LARGE SCALE GENOMIC DNA]</scope>
    <source>
        <strain evidence="2 3">HArcel1</strain>
    </source>
</reference>
<dbReference type="RefSeq" id="WP_108381621.1">
    <property type="nucleotide sequence ID" value="NZ_CP028858.1"/>
</dbReference>
<dbReference type="Proteomes" id="UP000244727">
    <property type="component" value="Chromosome"/>
</dbReference>
<organism evidence="2 3">
    <name type="scientific">Halococcoides cellulosivorans</name>
    <dbReference type="NCBI Taxonomy" id="1679096"/>
    <lineage>
        <taxon>Archaea</taxon>
        <taxon>Methanobacteriati</taxon>
        <taxon>Methanobacteriota</taxon>
        <taxon>Stenosarchaea group</taxon>
        <taxon>Halobacteria</taxon>
        <taxon>Halobacteriales</taxon>
        <taxon>Haloarculaceae</taxon>
        <taxon>Halococcoides</taxon>
    </lineage>
</organism>
<name>A0A2R4X0C4_9EURY</name>
<dbReference type="InterPro" id="IPR006311">
    <property type="entry name" value="TAT_signal"/>
</dbReference>
<accession>A0A2R4X0C4</accession>
<proteinExistence type="predicted"/>
<sequence>MRDIHTTPDGSQAVSRRRLLKGAGAALAGGVAIGSVLGAPEDTLVVDSFDGETPLETNDLDNWSTAVGFESATVSNAVLSLEYDDGGFYATRVERDVTAHSHLVVGMRAANGADASDVQVEIGGQEAALAEVADDAVSMSFDRVAIDLAAMGVDRSNVDDVRVNCWQGGSGTLELAWIAFAPTADPDIALPGEATPGTTTEGTPDTDKHPWEVEAGNEKEPTDTIPVADIDEGTTLAELCSTYDSDDAHLYVPRSTTDYLPSAAESAPSSVDWASTNLSDGEKAALFDVDLATVRSEIGSGQVTLGDMGTQTTDHVRRWIDAGLPYHAAAKLLGRAMFLPDETVNLPYHKSGNAWMETAGPATPANDPETFVQEEWPTDARTYIPDEKYERDRAHDQPKHVDGWTNGTPGEEVYADEDHPLRVAIETNTHPVTGEDLGGGFTANAPMEASVKMHQQDGYLYQVIDFLNTQDAPYYLDAAVIWWVGPAGLSTLRNGHYNNPHRPGAGRGHPQRDIIEVIYDRERSLSAYAVRIAQHDEPYHMRTAYPDQPWGLEQGVPADDPINGGARFQSSEERQDLFDTMLSTLHVELESDMDRNQPLIEALDLRNRVSN</sequence>
<dbReference type="KEGG" id="harc:HARCEL1_05815"/>
<evidence type="ECO:0000256" key="1">
    <source>
        <dbReference type="SAM" id="MobiDB-lite"/>
    </source>
</evidence>